<protein>
    <submittedName>
        <fullName evidence="1">Uncharacterized protein</fullName>
    </submittedName>
</protein>
<sequence length="158" mass="18051">MELHLKDAALIGNTHSLDIFKGDTIVTAEDFKYGMSQVLRQTKGGYDKMLGQCQLLRSNILLLTLLGFLEWPDLYRQVADNKSREQKLGGGKTARAVFPDFELDGCKQETVRWPLIRRQDLSLVTVPQCSAISNFRQIAVLSFPSFITQYVNWVKLRR</sequence>
<organism evidence="1 2">
    <name type="scientific">Clathrus columnatus</name>
    <dbReference type="NCBI Taxonomy" id="1419009"/>
    <lineage>
        <taxon>Eukaryota</taxon>
        <taxon>Fungi</taxon>
        <taxon>Dikarya</taxon>
        <taxon>Basidiomycota</taxon>
        <taxon>Agaricomycotina</taxon>
        <taxon>Agaricomycetes</taxon>
        <taxon>Phallomycetidae</taxon>
        <taxon>Phallales</taxon>
        <taxon>Clathraceae</taxon>
        <taxon>Clathrus</taxon>
    </lineage>
</organism>
<evidence type="ECO:0000313" key="2">
    <source>
        <dbReference type="Proteomes" id="UP001050691"/>
    </source>
</evidence>
<evidence type="ECO:0000313" key="1">
    <source>
        <dbReference type="EMBL" id="GJJ06002.1"/>
    </source>
</evidence>
<dbReference type="AlphaFoldDB" id="A0AAV4ZWD3"/>
<comment type="caution">
    <text evidence="1">The sequence shown here is derived from an EMBL/GenBank/DDBJ whole genome shotgun (WGS) entry which is preliminary data.</text>
</comment>
<proteinExistence type="predicted"/>
<keyword evidence="2" id="KW-1185">Reference proteome</keyword>
<dbReference type="Proteomes" id="UP001050691">
    <property type="component" value="Unassembled WGS sequence"/>
</dbReference>
<accession>A0AAV4ZWD3</accession>
<reference evidence="1" key="1">
    <citation type="submission" date="2021-10" db="EMBL/GenBank/DDBJ databases">
        <title>De novo Genome Assembly of Clathrus columnatus (Basidiomycota, Fungi) Using Illumina and Nanopore Sequence Data.</title>
        <authorList>
            <person name="Ogiso-Tanaka E."/>
            <person name="Itagaki H."/>
            <person name="Hosoya T."/>
            <person name="Hosaka K."/>
        </authorList>
    </citation>
    <scope>NUCLEOTIDE SEQUENCE</scope>
    <source>
        <strain evidence="1">MO-923</strain>
    </source>
</reference>
<name>A0AAV4ZWD3_9AGAM</name>
<dbReference type="EMBL" id="BPWL01000001">
    <property type="protein sequence ID" value="GJJ06002.1"/>
    <property type="molecule type" value="Genomic_DNA"/>
</dbReference>
<gene>
    <name evidence="1" type="ORF">Clacol_000189</name>
</gene>